<organism evidence="1 2">
    <name type="scientific">Allorhodopirellula heiligendammensis</name>
    <dbReference type="NCBI Taxonomy" id="2714739"/>
    <lineage>
        <taxon>Bacteria</taxon>
        <taxon>Pseudomonadati</taxon>
        <taxon>Planctomycetota</taxon>
        <taxon>Planctomycetia</taxon>
        <taxon>Pirellulales</taxon>
        <taxon>Pirellulaceae</taxon>
        <taxon>Allorhodopirellula</taxon>
    </lineage>
</organism>
<accession>A0A5C6BYS9</accession>
<dbReference type="Proteomes" id="UP000319908">
    <property type="component" value="Unassembled WGS sequence"/>
</dbReference>
<evidence type="ECO:0000313" key="1">
    <source>
        <dbReference type="EMBL" id="TWU16044.1"/>
    </source>
</evidence>
<keyword evidence="2" id="KW-1185">Reference proteome</keyword>
<protein>
    <submittedName>
        <fullName evidence="1">Uncharacterized protein</fullName>
    </submittedName>
</protein>
<sequence>MKWYRQVAGINIHKKTGRRTESPVCQVAAIGKLWLPVCDSLAGAVPGRGGVLDLTGPNVLFGGQ</sequence>
<evidence type="ECO:0000313" key="2">
    <source>
        <dbReference type="Proteomes" id="UP000319908"/>
    </source>
</evidence>
<name>A0A5C6BYS9_9BACT</name>
<gene>
    <name evidence="1" type="ORF">Poly21_32490</name>
</gene>
<reference evidence="1 2" key="1">
    <citation type="journal article" date="2020" name="Antonie Van Leeuwenhoek">
        <title>Rhodopirellula heiligendammensis sp. nov., Rhodopirellula pilleata sp. nov., and Rhodopirellula solitaria sp. nov. isolated from natural or artificial marine surfaces in Northern Germany and California, USA, and emended description of the genus Rhodopirellula.</title>
        <authorList>
            <person name="Kallscheuer N."/>
            <person name="Wiegand S."/>
            <person name="Jogler M."/>
            <person name="Boedeker C."/>
            <person name="Peeters S.H."/>
            <person name="Rast P."/>
            <person name="Heuer A."/>
            <person name="Jetten M.S.M."/>
            <person name="Rohde M."/>
            <person name="Jogler C."/>
        </authorList>
    </citation>
    <scope>NUCLEOTIDE SEQUENCE [LARGE SCALE GENOMIC DNA]</scope>
    <source>
        <strain evidence="1 2">Poly21</strain>
    </source>
</reference>
<dbReference type="AlphaFoldDB" id="A0A5C6BYS9"/>
<dbReference type="EMBL" id="SJPU01000002">
    <property type="protein sequence ID" value="TWU16044.1"/>
    <property type="molecule type" value="Genomic_DNA"/>
</dbReference>
<comment type="caution">
    <text evidence="1">The sequence shown here is derived from an EMBL/GenBank/DDBJ whole genome shotgun (WGS) entry which is preliminary data.</text>
</comment>
<proteinExistence type="predicted"/>